<evidence type="ECO:0000313" key="2">
    <source>
        <dbReference type="EMBL" id="KOC65240.1"/>
    </source>
</evidence>
<dbReference type="AlphaFoldDB" id="A0A0L7R2Y5"/>
<keyword evidence="3" id="KW-1185">Reference proteome</keyword>
<name>A0A0L7R2Y5_9HYME</name>
<reference evidence="2 3" key="1">
    <citation type="submission" date="2015-07" db="EMBL/GenBank/DDBJ databases">
        <title>The genome of Habropoda laboriosa.</title>
        <authorList>
            <person name="Pan H."/>
            <person name="Kapheim K."/>
        </authorList>
    </citation>
    <scope>NUCLEOTIDE SEQUENCE [LARGE SCALE GENOMIC DNA]</scope>
    <source>
        <strain evidence="2">0110345459</strain>
    </source>
</reference>
<dbReference type="PANTHER" id="PTHR33327:SF3">
    <property type="entry name" value="RNA-DIRECTED DNA POLYMERASE"/>
    <property type="match status" value="1"/>
</dbReference>
<sequence>KLSLFWVDKPEIWFYQVEAQFHICNITQEDTKFNYLVAQLEPKYIENIWDIINGNRSNKYTSAKQRLLSIFKESENKRIKRLITGMELGDMKSTQLLRKMRSLGDTDDISDKVLRTLWLEKMPNHVRSVLIVKRRNVRKIGGNGGQDGIG</sequence>
<dbReference type="OrthoDB" id="8033893at2759"/>
<dbReference type="PANTHER" id="PTHR33327">
    <property type="entry name" value="ENDONUCLEASE"/>
    <property type="match status" value="1"/>
</dbReference>
<accession>A0A0L7R2Y5</accession>
<proteinExistence type="predicted"/>
<evidence type="ECO:0000313" key="3">
    <source>
        <dbReference type="Proteomes" id="UP000053825"/>
    </source>
</evidence>
<organism evidence="2 3">
    <name type="scientific">Habropoda laboriosa</name>
    <dbReference type="NCBI Taxonomy" id="597456"/>
    <lineage>
        <taxon>Eukaryota</taxon>
        <taxon>Metazoa</taxon>
        <taxon>Ecdysozoa</taxon>
        <taxon>Arthropoda</taxon>
        <taxon>Hexapoda</taxon>
        <taxon>Insecta</taxon>
        <taxon>Pterygota</taxon>
        <taxon>Neoptera</taxon>
        <taxon>Endopterygota</taxon>
        <taxon>Hymenoptera</taxon>
        <taxon>Apocrita</taxon>
        <taxon>Aculeata</taxon>
        <taxon>Apoidea</taxon>
        <taxon>Anthophila</taxon>
        <taxon>Apidae</taxon>
        <taxon>Habropoda</taxon>
    </lineage>
</organism>
<dbReference type="EMBL" id="KQ414663">
    <property type="protein sequence ID" value="KOC65240.1"/>
    <property type="molecule type" value="Genomic_DNA"/>
</dbReference>
<dbReference type="Pfam" id="PF23055">
    <property type="entry name" value="DUF7041"/>
    <property type="match status" value="1"/>
</dbReference>
<gene>
    <name evidence="2" type="ORF">WH47_09819</name>
</gene>
<evidence type="ECO:0000259" key="1">
    <source>
        <dbReference type="Pfam" id="PF23055"/>
    </source>
</evidence>
<feature type="domain" description="DUF7041" evidence="1">
    <location>
        <begin position="4"/>
        <end position="83"/>
    </location>
</feature>
<protein>
    <recommendedName>
        <fullName evidence="1">DUF7041 domain-containing protein</fullName>
    </recommendedName>
</protein>
<feature type="non-terminal residue" evidence="2">
    <location>
        <position position="1"/>
    </location>
</feature>
<dbReference type="Proteomes" id="UP000053825">
    <property type="component" value="Unassembled WGS sequence"/>
</dbReference>
<dbReference type="InterPro" id="IPR055469">
    <property type="entry name" value="DUF7041"/>
</dbReference>
<dbReference type="STRING" id="597456.A0A0L7R2Y5"/>